<organism evidence="1">
    <name type="scientific">viral metagenome</name>
    <dbReference type="NCBI Taxonomy" id="1070528"/>
    <lineage>
        <taxon>unclassified sequences</taxon>
        <taxon>metagenomes</taxon>
        <taxon>organismal metagenomes</taxon>
    </lineage>
</organism>
<dbReference type="AlphaFoldDB" id="A0A6C0J6M4"/>
<accession>A0A6C0J6M4</accession>
<evidence type="ECO:0000313" key="1">
    <source>
        <dbReference type="EMBL" id="QHT99617.1"/>
    </source>
</evidence>
<sequence>MTRVAVVFSGQIRSFKSCYPSIYKYVISQYEPKVDIFMHLWEYGNDISEYKEKNKFITQFKLQNDECSKEYVIEKAQPTKIVCDKWSKGWEQKIMNDLGGYDIIKNMNEKEKNYAVSCMCMYYKIMLANKLKIDYEVDYGFKYDLVIRVRLDFKWNEQINFNLQNIQDLLDSQIVIINDNYAKHNCNDKFFMTTSSTMDDFCNIPFFIYDIWKNKEVPLLEGQEVNKWMIKKLELQVIKIGSNNTYEKYLGSKRITYKDKTYLLNNCTSQLGFLMCEHFLNMGIRIHGIIDNIDNMTFEEEKKLNILYKYELFSPFYKEQEDYNIYSRVICIDNINHLKNHVLSRRISVFIGNELPENITLNQLKQHIIIKNINKISDLCLKIYQKQSTGNLIF</sequence>
<name>A0A6C0J6M4_9ZZZZ</name>
<reference evidence="1" key="1">
    <citation type="journal article" date="2020" name="Nature">
        <title>Giant virus diversity and host interactions through global metagenomics.</title>
        <authorList>
            <person name="Schulz F."/>
            <person name="Roux S."/>
            <person name="Paez-Espino D."/>
            <person name="Jungbluth S."/>
            <person name="Walsh D.A."/>
            <person name="Denef V.J."/>
            <person name="McMahon K.D."/>
            <person name="Konstantinidis K.T."/>
            <person name="Eloe-Fadrosh E.A."/>
            <person name="Kyrpides N.C."/>
            <person name="Woyke T."/>
        </authorList>
    </citation>
    <scope>NUCLEOTIDE SEQUENCE</scope>
    <source>
        <strain evidence="1">GVMAG-M-3300025727-45</strain>
    </source>
</reference>
<proteinExistence type="predicted"/>
<protein>
    <submittedName>
        <fullName evidence="1">Uncharacterized protein</fullName>
    </submittedName>
</protein>
<dbReference type="EMBL" id="MN740311">
    <property type="protein sequence ID" value="QHT99617.1"/>
    <property type="molecule type" value="Genomic_DNA"/>
</dbReference>